<gene>
    <name evidence="2" type="ORF">Dthio_PD1379</name>
</gene>
<dbReference type="SUPFAM" id="SSF141868">
    <property type="entry name" value="EAL domain-like"/>
    <property type="match status" value="1"/>
</dbReference>
<dbReference type="Pfam" id="PF00563">
    <property type="entry name" value="EAL"/>
    <property type="match status" value="1"/>
</dbReference>
<dbReference type="InterPro" id="IPR052340">
    <property type="entry name" value="RNase_Y/CdgJ"/>
</dbReference>
<feature type="domain" description="HDOD" evidence="1">
    <location>
        <begin position="204"/>
        <end position="393"/>
    </location>
</feature>
<sequence length="411" mass="46864">MEVLQHHPVFVARQPIFTRNDRVHGYELLFRDGQMQQSANVVDPVQATLDVISYGFDLAASAMGRPKPVYINFPQPLLLERSALALPADQCVVEILETVRPDPEVIEACLDLKKRGYRLALDDFFGQQGYEELIELADVVKVDILKMHPKEIKKIVEYLSEKKVRMLAEKIEHVKIYQYCKQMGFNLFQGFFFCSPQLMSGCKLTPNQSSRLELFKKLSQEEVEPKQIARIIQEDAALSYRLLRYINSAFFGFRSRISSIEHAVNLLGILQVSQWLKVVILSDLSTTATGQETSRLAAQRGKFLELLSDSHPEPPFQPHTMFLLGLFSLLDALLGQPMEDILQDLPLQEEVKKALATSDTPFFPWIRLVKCMEKGYWDDVFTGCQELGLKQEEAASVYNASVVWTSRSLLK</sequence>
<dbReference type="Gene3D" id="3.20.20.450">
    <property type="entry name" value="EAL domain"/>
    <property type="match status" value="1"/>
</dbReference>
<dbReference type="OrthoDB" id="9804751at2"/>
<dbReference type="EMBL" id="ACJN02000003">
    <property type="protein sequence ID" value="EFI34040.1"/>
    <property type="molecule type" value="Genomic_DNA"/>
</dbReference>
<dbReference type="SUPFAM" id="SSF109604">
    <property type="entry name" value="HD-domain/PDEase-like"/>
    <property type="match status" value="1"/>
</dbReference>
<dbReference type="AlphaFoldDB" id="D6STM4"/>
<dbReference type="InterPro" id="IPR001633">
    <property type="entry name" value="EAL_dom"/>
</dbReference>
<dbReference type="InterPro" id="IPR013976">
    <property type="entry name" value="HDOD"/>
</dbReference>
<evidence type="ECO:0000313" key="2">
    <source>
        <dbReference type="EMBL" id="EFI34040.1"/>
    </source>
</evidence>
<dbReference type="RefSeq" id="WP_008871389.1">
    <property type="nucleotide sequence ID" value="NZ_ACJN02000003.1"/>
</dbReference>
<dbReference type="Proteomes" id="UP000005496">
    <property type="component" value="Unassembled WGS sequence"/>
</dbReference>
<evidence type="ECO:0000313" key="3">
    <source>
        <dbReference type="Proteomes" id="UP000005496"/>
    </source>
</evidence>
<dbReference type="PROSITE" id="PS51833">
    <property type="entry name" value="HDOD"/>
    <property type="match status" value="1"/>
</dbReference>
<accession>D6STM4</accession>
<dbReference type="eggNOG" id="COG3434">
    <property type="taxonomic scope" value="Bacteria"/>
</dbReference>
<dbReference type="Pfam" id="PF08668">
    <property type="entry name" value="HDOD"/>
    <property type="match status" value="1"/>
</dbReference>
<keyword evidence="3" id="KW-1185">Reference proteome</keyword>
<name>D6STM4_9BACT</name>
<reference evidence="2" key="1">
    <citation type="submission" date="2010-05" db="EMBL/GenBank/DDBJ databases">
        <title>The draft genome of Desulfonatronospira thiodismutans ASO3-1.</title>
        <authorList>
            <consortium name="US DOE Joint Genome Institute (JGI-PGF)"/>
            <person name="Lucas S."/>
            <person name="Copeland A."/>
            <person name="Lapidus A."/>
            <person name="Cheng J.-F."/>
            <person name="Bruce D."/>
            <person name="Goodwin L."/>
            <person name="Pitluck S."/>
            <person name="Chertkov O."/>
            <person name="Brettin T."/>
            <person name="Detter J.C."/>
            <person name="Han C."/>
            <person name="Land M.L."/>
            <person name="Hauser L."/>
            <person name="Kyrpides N."/>
            <person name="Mikhailova N."/>
            <person name="Muyzer G."/>
            <person name="Woyke T."/>
        </authorList>
    </citation>
    <scope>NUCLEOTIDE SEQUENCE [LARGE SCALE GENOMIC DNA]</scope>
    <source>
        <strain evidence="2">ASO3-1</strain>
    </source>
</reference>
<proteinExistence type="predicted"/>
<dbReference type="Gene3D" id="1.10.3210.10">
    <property type="entry name" value="Hypothetical protein af1432"/>
    <property type="match status" value="1"/>
</dbReference>
<comment type="caution">
    <text evidence="2">The sequence shown here is derived from an EMBL/GenBank/DDBJ whole genome shotgun (WGS) entry which is preliminary data.</text>
</comment>
<dbReference type="PANTHER" id="PTHR33525:SF4">
    <property type="entry name" value="CYCLIC DI-GMP PHOSPHODIESTERASE CDGJ"/>
    <property type="match status" value="1"/>
</dbReference>
<evidence type="ECO:0000259" key="1">
    <source>
        <dbReference type="PROSITE" id="PS51833"/>
    </source>
</evidence>
<dbReference type="PIRSF" id="PIRSF003180">
    <property type="entry name" value="DiGMPpdiest_YuxH"/>
    <property type="match status" value="1"/>
</dbReference>
<protein>
    <submittedName>
        <fullName evidence="2">Diguanylate phosphodiesterase</fullName>
    </submittedName>
</protein>
<dbReference type="InterPro" id="IPR014408">
    <property type="entry name" value="dGMP_Pdiesterase_EAL/HD-GYP"/>
</dbReference>
<organism evidence="2 3">
    <name type="scientific">Desulfonatronospira thiodismutans ASO3-1</name>
    <dbReference type="NCBI Taxonomy" id="555779"/>
    <lineage>
        <taxon>Bacteria</taxon>
        <taxon>Pseudomonadati</taxon>
        <taxon>Thermodesulfobacteriota</taxon>
        <taxon>Desulfovibrionia</taxon>
        <taxon>Desulfovibrionales</taxon>
        <taxon>Desulfonatronovibrionaceae</taxon>
        <taxon>Desulfonatronospira</taxon>
    </lineage>
</organism>
<dbReference type="InterPro" id="IPR035919">
    <property type="entry name" value="EAL_sf"/>
</dbReference>
<dbReference type="SMART" id="SM00052">
    <property type="entry name" value="EAL"/>
    <property type="match status" value="1"/>
</dbReference>
<dbReference type="PANTHER" id="PTHR33525">
    <property type="match status" value="1"/>
</dbReference>